<dbReference type="InterPro" id="IPR036390">
    <property type="entry name" value="WH_DNA-bd_sf"/>
</dbReference>
<sequence>MLSNYQLDKSTPIPLYYQLKSIILTEIKNGNYPTDSMIPTEYEISQLFDISRTTIRQAITELVQEGWLYRIKSKGTFVAPPKINQDFIKRLEPFNEQIARLGMTPSTEVLDFRVIPADAKTAKALMLDSGSQVICLQRRRFADQVPLVLLDTFLPYDKCAFLMEHDFSKESLYQTLEAHQASMKIHYVKRTIESIGASSQDARQLHIKTGSPLLFFTSIGCTEAGIPLEYSLARYRGDKNKFDVIIVNQTPEHIS</sequence>
<dbReference type="AlphaFoldDB" id="G5ILZ4"/>
<dbReference type="CDD" id="cd07377">
    <property type="entry name" value="WHTH_GntR"/>
    <property type="match status" value="1"/>
</dbReference>
<dbReference type="PANTHER" id="PTHR44846">
    <property type="entry name" value="MANNOSYL-D-GLYCERATE TRANSPORT/METABOLISM SYSTEM REPRESSOR MNGR-RELATED"/>
    <property type="match status" value="1"/>
</dbReference>
<dbReference type="SUPFAM" id="SSF46785">
    <property type="entry name" value="Winged helix' DNA-binding domain"/>
    <property type="match status" value="1"/>
</dbReference>
<evidence type="ECO:0000313" key="6">
    <source>
        <dbReference type="Proteomes" id="UP000005384"/>
    </source>
</evidence>
<dbReference type="GO" id="GO:0003677">
    <property type="term" value="F:DNA binding"/>
    <property type="evidence" value="ECO:0007669"/>
    <property type="project" value="UniProtKB-KW"/>
</dbReference>
<dbReference type="Pfam" id="PF07702">
    <property type="entry name" value="UTRA"/>
    <property type="match status" value="1"/>
</dbReference>
<evidence type="ECO:0000256" key="3">
    <source>
        <dbReference type="ARBA" id="ARBA00023163"/>
    </source>
</evidence>
<comment type="caution">
    <text evidence="5">The sequence shown here is derived from an EMBL/GenBank/DDBJ whole genome shotgun (WGS) entry which is preliminary data.</text>
</comment>
<dbReference type="SMART" id="SM00866">
    <property type="entry name" value="UTRA"/>
    <property type="match status" value="1"/>
</dbReference>
<proteinExistence type="predicted"/>
<dbReference type="SMART" id="SM00345">
    <property type="entry name" value="HTH_GNTR"/>
    <property type="match status" value="1"/>
</dbReference>
<evidence type="ECO:0000256" key="2">
    <source>
        <dbReference type="ARBA" id="ARBA00023125"/>
    </source>
</evidence>
<dbReference type="PATRIC" id="fig|742737.3.peg.4508"/>
<dbReference type="InterPro" id="IPR028978">
    <property type="entry name" value="Chorismate_lyase_/UTRA_dom_sf"/>
</dbReference>
<dbReference type="InterPro" id="IPR036388">
    <property type="entry name" value="WH-like_DNA-bd_sf"/>
</dbReference>
<evidence type="ECO:0000256" key="1">
    <source>
        <dbReference type="ARBA" id="ARBA00023015"/>
    </source>
</evidence>
<dbReference type="Proteomes" id="UP000005384">
    <property type="component" value="Unassembled WGS sequence"/>
</dbReference>
<dbReference type="HOGENOM" id="CLU_063236_8_2_9"/>
<evidence type="ECO:0000259" key="4">
    <source>
        <dbReference type="PROSITE" id="PS50949"/>
    </source>
</evidence>
<dbReference type="PANTHER" id="PTHR44846:SF1">
    <property type="entry name" value="MANNOSYL-D-GLYCERATE TRANSPORT_METABOLISM SYSTEM REPRESSOR MNGR-RELATED"/>
    <property type="match status" value="1"/>
</dbReference>
<feature type="domain" description="HTH gntR-type" evidence="4">
    <location>
        <begin position="13"/>
        <end position="81"/>
    </location>
</feature>
<keyword evidence="2" id="KW-0238">DNA-binding</keyword>
<dbReference type="GO" id="GO:0003700">
    <property type="term" value="F:DNA-binding transcription factor activity"/>
    <property type="evidence" value="ECO:0007669"/>
    <property type="project" value="InterPro"/>
</dbReference>
<accession>G5ILZ4</accession>
<name>G5ILZ4_9FIRM</name>
<dbReference type="FunFam" id="1.10.10.10:FF:000079">
    <property type="entry name" value="GntR family transcriptional regulator"/>
    <property type="match status" value="1"/>
</dbReference>
<protein>
    <recommendedName>
        <fullName evidence="4">HTH gntR-type domain-containing protein</fullName>
    </recommendedName>
</protein>
<dbReference type="PRINTS" id="PR00035">
    <property type="entry name" value="HTHGNTR"/>
</dbReference>
<gene>
    <name evidence="5" type="ORF">HMPREF9473_04522</name>
</gene>
<dbReference type="Gene3D" id="1.10.10.10">
    <property type="entry name" value="Winged helix-like DNA-binding domain superfamily/Winged helix DNA-binding domain"/>
    <property type="match status" value="1"/>
</dbReference>
<evidence type="ECO:0000313" key="5">
    <source>
        <dbReference type="EMBL" id="EHI57413.1"/>
    </source>
</evidence>
<dbReference type="InterPro" id="IPR011663">
    <property type="entry name" value="UTRA"/>
</dbReference>
<reference evidence="5 6" key="1">
    <citation type="submission" date="2011-08" db="EMBL/GenBank/DDBJ databases">
        <title>The Genome Sequence of Clostridium hathewayi WAL-18680.</title>
        <authorList>
            <consortium name="The Broad Institute Genome Sequencing Platform"/>
            <person name="Earl A."/>
            <person name="Ward D."/>
            <person name="Feldgarden M."/>
            <person name="Gevers D."/>
            <person name="Finegold S.M."/>
            <person name="Summanen P.H."/>
            <person name="Molitoris D.R."/>
            <person name="Song M."/>
            <person name="Daigneault M."/>
            <person name="Allen-Vercoe E."/>
            <person name="Young S.K."/>
            <person name="Zeng Q."/>
            <person name="Gargeya S."/>
            <person name="Fitzgerald M."/>
            <person name="Haas B."/>
            <person name="Abouelleil A."/>
            <person name="Alvarado L."/>
            <person name="Arachchi H.M."/>
            <person name="Berlin A."/>
            <person name="Brown A."/>
            <person name="Chapman S.B."/>
            <person name="Chen Z."/>
            <person name="Dunbar C."/>
            <person name="Freedman E."/>
            <person name="Gearin G."/>
            <person name="Gellesch M."/>
            <person name="Goldberg J."/>
            <person name="Griggs A."/>
            <person name="Gujja S."/>
            <person name="Heiman D."/>
            <person name="Howarth C."/>
            <person name="Larson L."/>
            <person name="Lui A."/>
            <person name="MacDonald P.J.P."/>
            <person name="Montmayeur A."/>
            <person name="Murphy C."/>
            <person name="Neiman D."/>
            <person name="Pearson M."/>
            <person name="Priest M."/>
            <person name="Roberts A."/>
            <person name="Saif S."/>
            <person name="Shea T."/>
            <person name="Shenoy N."/>
            <person name="Sisk P."/>
            <person name="Stolte C."/>
            <person name="Sykes S."/>
            <person name="Wortman J."/>
            <person name="Nusbaum C."/>
            <person name="Birren B."/>
        </authorList>
    </citation>
    <scope>NUCLEOTIDE SEQUENCE [LARGE SCALE GENOMIC DNA]</scope>
    <source>
        <strain evidence="5 6">WAL-18680</strain>
    </source>
</reference>
<dbReference type="RefSeq" id="WP_006782510.1">
    <property type="nucleotide sequence ID" value="NZ_CP040506.1"/>
</dbReference>
<dbReference type="EMBL" id="ADLN01000120">
    <property type="protein sequence ID" value="EHI57413.1"/>
    <property type="molecule type" value="Genomic_DNA"/>
</dbReference>
<dbReference type="GO" id="GO:0045892">
    <property type="term" value="P:negative regulation of DNA-templated transcription"/>
    <property type="evidence" value="ECO:0007669"/>
    <property type="project" value="TreeGrafter"/>
</dbReference>
<keyword evidence="1" id="KW-0805">Transcription regulation</keyword>
<dbReference type="InterPro" id="IPR050679">
    <property type="entry name" value="Bact_HTH_transcr_reg"/>
</dbReference>
<dbReference type="PROSITE" id="PS50949">
    <property type="entry name" value="HTH_GNTR"/>
    <property type="match status" value="1"/>
</dbReference>
<dbReference type="InterPro" id="IPR000524">
    <property type="entry name" value="Tscrpt_reg_HTH_GntR"/>
</dbReference>
<organism evidence="5 6">
    <name type="scientific">Hungatella hathewayi WAL-18680</name>
    <dbReference type="NCBI Taxonomy" id="742737"/>
    <lineage>
        <taxon>Bacteria</taxon>
        <taxon>Bacillati</taxon>
        <taxon>Bacillota</taxon>
        <taxon>Clostridia</taxon>
        <taxon>Lachnospirales</taxon>
        <taxon>Lachnospiraceae</taxon>
        <taxon>Hungatella</taxon>
    </lineage>
</organism>
<dbReference type="Gene3D" id="3.40.1410.10">
    <property type="entry name" value="Chorismate lyase-like"/>
    <property type="match status" value="1"/>
</dbReference>
<dbReference type="SUPFAM" id="SSF64288">
    <property type="entry name" value="Chorismate lyase-like"/>
    <property type="match status" value="1"/>
</dbReference>
<keyword evidence="3" id="KW-0804">Transcription</keyword>
<keyword evidence="6" id="KW-1185">Reference proteome</keyword>
<dbReference type="Pfam" id="PF00392">
    <property type="entry name" value="GntR"/>
    <property type="match status" value="1"/>
</dbReference>